<proteinExistence type="predicted"/>
<dbReference type="EMBL" id="JBEDUW010000002">
    <property type="protein sequence ID" value="KAK9942914.1"/>
    <property type="molecule type" value="Genomic_DNA"/>
</dbReference>
<dbReference type="Proteomes" id="UP001457282">
    <property type="component" value="Unassembled WGS sequence"/>
</dbReference>
<reference evidence="1 2" key="1">
    <citation type="journal article" date="2023" name="G3 (Bethesda)">
        <title>A chromosome-length genome assembly and annotation of blackberry (Rubus argutus, cv. 'Hillquist').</title>
        <authorList>
            <person name="Bruna T."/>
            <person name="Aryal R."/>
            <person name="Dudchenko O."/>
            <person name="Sargent D.J."/>
            <person name="Mead D."/>
            <person name="Buti M."/>
            <person name="Cavallini A."/>
            <person name="Hytonen T."/>
            <person name="Andres J."/>
            <person name="Pham M."/>
            <person name="Weisz D."/>
            <person name="Mascagni F."/>
            <person name="Usai G."/>
            <person name="Natali L."/>
            <person name="Bassil N."/>
            <person name="Fernandez G.E."/>
            <person name="Lomsadze A."/>
            <person name="Armour M."/>
            <person name="Olukolu B."/>
            <person name="Poorten T."/>
            <person name="Britton C."/>
            <person name="Davik J."/>
            <person name="Ashrafi H."/>
            <person name="Aiden E.L."/>
            <person name="Borodovsky M."/>
            <person name="Worthington M."/>
        </authorList>
    </citation>
    <scope>NUCLEOTIDE SEQUENCE [LARGE SCALE GENOMIC DNA]</scope>
    <source>
        <strain evidence="1">PI 553951</strain>
    </source>
</reference>
<organism evidence="1 2">
    <name type="scientific">Rubus argutus</name>
    <name type="common">Southern blackberry</name>
    <dbReference type="NCBI Taxonomy" id="59490"/>
    <lineage>
        <taxon>Eukaryota</taxon>
        <taxon>Viridiplantae</taxon>
        <taxon>Streptophyta</taxon>
        <taxon>Embryophyta</taxon>
        <taxon>Tracheophyta</taxon>
        <taxon>Spermatophyta</taxon>
        <taxon>Magnoliopsida</taxon>
        <taxon>eudicotyledons</taxon>
        <taxon>Gunneridae</taxon>
        <taxon>Pentapetalae</taxon>
        <taxon>rosids</taxon>
        <taxon>fabids</taxon>
        <taxon>Rosales</taxon>
        <taxon>Rosaceae</taxon>
        <taxon>Rosoideae</taxon>
        <taxon>Rosoideae incertae sedis</taxon>
        <taxon>Rubus</taxon>
    </lineage>
</organism>
<evidence type="ECO:0000313" key="2">
    <source>
        <dbReference type="Proteomes" id="UP001457282"/>
    </source>
</evidence>
<keyword evidence="2" id="KW-1185">Reference proteome</keyword>
<accession>A0AAW1Y403</accession>
<name>A0AAW1Y403_RUBAR</name>
<protein>
    <submittedName>
        <fullName evidence="1">Uncharacterized protein</fullName>
    </submittedName>
</protein>
<evidence type="ECO:0000313" key="1">
    <source>
        <dbReference type="EMBL" id="KAK9942914.1"/>
    </source>
</evidence>
<dbReference type="AlphaFoldDB" id="A0AAW1Y403"/>
<sequence>MAGLSGLGRRFELGDGAGGKPDSGGDVITEQPSSLFFLPVFFFLSSSSFSSWPFSMVSSLLCWPRGHALKLAALQRSAGHHGWALELWLGKHRRLMGLICDLVAVKWCGDKIGEASEGGMVSSGLQRRLGSELICDAGDEELGGGNEERRLVV</sequence>
<comment type="caution">
    <text evidence="1">The sequence shown here is derived from an EMBL/GenBank/DDBJ whole genome shotgun (WGS) entry which is preliminary data.</text>
</comment>
<gene>
    <name evidence="1" type="ORF">M0R45_008557</name>
</gene>